<dbReference type="Gene3D" id="1.20.1250.20">
    <property type="entry name" value="MFS general substrate transporter like domains"/>
    <property type="match status" value="1"/>
</dbReference>
<dbReference type="EnsemblPlants" id="OMERI11G12420.1">
    <property type="protein sequence ID" value="OMERI11G12420.1"/>
    <property type="gene ID" value="OMERI11G12420"/>
</dbReference>
<sequence>MEPFLRDFFPDVAGASSGTCRVSNYCKFDSQLLTLFTSSLYISGLLTVVLLASWIKASRGRSASMLLGSFAYIAGAVNVSMAILGRALLGVGVSFTTQSVPLYMDEMAPA</sequence>
<comment type="subcellular location">
    <subcellularLocation>
        <location evidence="1">Membrane</location>
    </subcellularLocation>
</comment>
<evidence type="ECO:0000256" key="1">
    <source>
        <dbReference type="ARBA" id="ARBA00004370"/>
    </source>
</evidence>
<dbReference type="PANTHER" id="PTHR23500">
    <property type="entry name" value="SOLUTE CARRIER FAMILY 2, FACILITATED GLUCOSE TRANSPORTER"/>
    <property type="match status" value="1"/>
</dbReference>
<reference evidence="8" key="1">
    <citation type="submission" date="2015-04" db="UniProtKB">
        <authorList>
            <consortium name="EnsemblPlants"/>
        </authorList>
    </citation>
    <scope>IDENTIFICATION</scope>
</reference>
<evidence type="ECO:0000256" key="4">
    <source>
        <dbReference type="ARBA" id="ARBA00022692"/>
    </source>
</evidence>
<evidence type="ECO:0000313" key="9">
    <source>
        <dbReference type="Proteomes" id="UP000008021"/>
    </source>
</evidence>
<dbReference type="Pfam" id="PF00083">
    <property type="entry name" value="Sugar_tr"/>
    <property type="match status" value="1"/>
</dbReference>
<keyword evidence="4 7" id="KW-0812">Transmembrane</keyword>
<name>A0A0E0F664_9ORYZ</name>
<dbReference type="eggNOG" id="KOG0254">
    <property type="taxonomic scope" value="Eukaryota"/>
</dbReference>
<keyword evidence="5 7" id="KW-1133">Transmembrane helix</keyword>
<dbReference type="STRING" id="40149.A0A0E0F664"/>
<evidence type="ECO:0008006" key="10">
    <source>
        <dbReference type="Google" id="ProtNLM"/>
    </source>
</evidence>
<dbReference type="PANTHER" id="PTHR23500:SF127">
    <property type="entry name" value="OS05G0169700 PROTEIN"/>
    <property type="match status" value="1"/>
</dbReference>
<keyword evidence="3" id="KW-0813">Transport</keyword>
<evidence type="ECO:0000256" key="3">
    <source>
        <dbReference type="ARBA" id="ARBA00022448"/>
    </source>
</evidence>
<dbReference type="SUPFAM" id="SSF103473">
    <property type="entry name" value="MFS general substrate transporter"/>
    <property type="match status" value="1"/>
</dbReference>
<feature type="transmembrane region" description="Helical" evidence="7">
    <location>
        <begin position="66"/>
        <end position="89"/>
    </location>
</feature>
<evidence type="ECO:0000313" key="8">
    <source>
        <dbReference type="EnsemblPlants" id="OMERI11G12420.1"/>
    </source>
</evidence>
<dbReference type="GO" id="GO:0015144">
    <property type="term" value="F:carbohydrate transmembrane transporter activity"/>
    <property type="evidence" value="ECO:0007669"/>
    <property type="project" value="InterPro"/>
</dbReference>
<keyword evidence="6 7" id="KW-0472">Membrane</keyword>
<keyword evidence="9" id="KW-1185">Reference proteome</keyword>
<evidence type="ECO:0000256" key="5">
    <source>
        <dbReference type="ARBA" id="ARBA00022989"/>
    </source>
</evidence>
<proteinExistence type="inferred from homology"/>
<dbReference type="InterPro" id="IPR005828">
    <property type="entry name" value="MFS_sugar_transport-like"/>
</dbReference>
<comment type="similarity">
    <text evidence="2">Belongs to the major facilitator superfamily. Sugar transporter (TC 2.A.1.1) family.</text>
</comment>
<dbReference type="Gramene" id="OMERI11G12420.1">
    <property type="protein sequence ID" value="OMERI11G12420.1"/>
    <property type="gene ID" value="OMERI11G12420"/>
</dbReference>
<dbReference type="Proteomes" id="UP000008021">
    <property type="component" value="Chromosome 11"/>
</dbReference>
<reference evidence="8" key="2">
    <citation type="submission" date="2018-05" db="EMBL/GenBank/DDBJ databases">
        <title>OmerRS3 (Oryza meridionalis Reference Sequence Version 3).</title>
        <authorList>
            <person name="Zhang J."/>
            <person name="Kudrna D."/>
            <person name="Lee S."/>
            <person name="Talag J."/>
            <person name="Welchert J."/>
            <person name="Wing R.A."/>
        </authorList>
    </citation>
    <scope>NUCLEOTIDE SEQUENCE [LARGE SCALE GENOMIC DNA]</scope>
    <source>
        <strain evidence="8">cv. OR44</strain>
    </source>
</reference>
<dbReference type="InterPro" id="IPR045262">
    <property type="entry name" value="STP/PLT_plant"/>
</dbReference>
<dbReference type="AlphaFoldDB" id="A0A0E0F664"/>
<evidence type="ECO:0000256" key="2">
    <source>
        <dbReference type="ARBA" id="ARBA00010992"/>
    </source>
</evidence>
<organism evidence="8">
    <name type="scientific">Oryza meridionalis</name>
    <dbReference type="NCBI Taxonomy" id="40149"/>
    <lineage>
        <taxon>Eukaryota</taxon>
        <taxon>Viridiplantae</taxon>
        <taxon>Streptophyta</taxon>
        <taxon>Embryophyta</taxon>
        <taxon>Tracheophyta</taxon>
        <taxon>Spermatophyta</taxon>
        <taxon>Magnoliopsida</taxon>
        <taxon>Liliopsida</taxon>
        <taxon>Poales</taxon>
        <taxon>Poaceae</taxon>
        <taxon>BOP clade</taxon>
        <taxon>Oryzoideae</taxon>
        <taxon>Oryzeae</taxon>
        <taxon>Oryzinae</taxon>
        <taxon>Oryza</taxon>
    </lineage>
</organism>
<feature type="transmembrane region" description="Helical" evidence="7">
    <location>
        <begin position="32"/>
        <end position="54"/>
    </location>
</feature>
<dbReference type="InterPro" id="IPR036259">
    <property type="entry name" value="MFS_trans_sf"/>
</dbReference>
<evidence type="ECO:0000256" key="7">
    <source>
        <dbReference type="SAM" id="Phobius"/>
    </source>
</evidence>
<dbReference type="HOGENOM" id="CLU_2175010_0_0_1"/>
<protein>
    <recommendedName>
        <fullName evidence="10">Major facilitator superfamily (MFS) profile domain-containing protein</fullName>
    </recommendedName>
</protein>
<dbReference type="GO" id="GO:0016020">
    <property type="term" value="C:membrane"/>
    <property type="evidence" value="ECO:0007669"/>
    <property type="project" value="UniProtKB-SubCell"/>
</dbReference>
<evidence type="ECO:0000256" key="6">
    <source>
        <dbReference type="ARBA" id="ARBA00023136"/>
    </source>
</evidence>
<accession>A0A0E0F664</accession>